<accession>A0A183SC52</accession>
<proteinExistence type="predicted"/>
<dbReference type="Proteomes" id="UP000275846">
    <property type="component" value="Unassembled WGS sequence"/>
</dbReference>
<organism evidence="3">
    <name type="scientific">Schistocephalus solidus</name>
    <name type="common">Tapeworm</name>
    <dbReference type="NCBI Taxonomy" id="70667"/>
    <lineage>
        <taxon>Eukaryota</taxon>
        <taxon>Metazoa</taxon>
        <taxon>Spiralia</taxon>
        <taxon>Lophotrochozoa</taxon>
        <taxon>Platyhelminthes</taxon>
        <taxon>Cestoda</taxon>
        <taxon>Eucestoda</taxon>
        <taxon>Diphyllobothriidea</taxon>
        <taxon>Diphyllobothriidae</taxon>
        <taxon>Schistocephalus</taxon>
    </lineage>
</organism>
<gene>
    <name evidence="1" type="ORF">SSLN_LOCUS1800</name>
</gene>
<evidence type="ECO:0000313" key="3">
    <source>
        <dbReference type="WBParaSite" id="SSLN_0000186701-mRNA-1"/>
    </source>
</evidence>
<protein>
    <submittedName>
        <fullName evidence="1 3">Uncharacterized protein</fullName>
    </submittedName>
</protein>
<dbReference type="AlphaFoldDB" id="A0A183SC52"/>
<name>A0A183SC52_SCHSO</name>
<dbReference type="EMBL" id="UYSU01007201">
    <property type="protein sequence ID" value="VDL88185.1"/>
    <property type="molecule type" value="Genomic_DNA"/>
</dbReference>
<evidence type="ECO:0000313" key="1">
    <source>
        <dbReference type="EMBL" id="VDL88185.1"/>
    </source>
</evidence>
<dbReference type="WBParaSite" id="SSLN_0000186701-mRNA-1">
    <property type="protein sequence ID" value="SSLN_0000186701-mRNA-1"/>
    <property type="gene ID" value="SSLN_0000186701"/>
</dbReference>
<reference evidence="3" key="1">
    <citation type="submission" date="2016-06" db="UniProtKB">
        <authorList>
            <consortium name="WormBaseParasite"/>
        </authorList>
    </citation>
    <scope>IDENTIFICATION</scope>
</reference>
<sequence>MGPVSTCMGDRLGIPGVADISLFPIHTHNNRGRNKPRPPSTISPSLLACGRLHTSSLILSCPTWLKATNYIGRKDQFYPTAARSSQPQCIIHKCQPRLLLISLLSFSPTAPPTGHETVQLTCCQLIAHKTPSPYTSLCSHPQQFAKPTTAQTQKLHWQHMSSLLSCTSQCPIRHDRRHRHRLSASAEEARVMCRNKSTILLLIVVCVDKRECRSVNSSGTIPRRKLRFSSNHRK</sequence>
<keyword evidence="2" id="KW-1185">Reference proteome</keyword>
<evidence type="ECO:0000313" key="2">
    <source>
        <dbReference type="Proteomes" id="UP000275846"/>
    </source>
</evidence>
<reference evidence="1 2" key="2">
    <citation type="submission" date="2018-11" db="EMBL/GenBank/DDBJ databases">
        <authorList>
            <consortium name="Pathogen Informatics"/>
        </authorList>
    </citation>
    <scope>NUCLEOTIDE SEQUENCE [LARGE SCALE GENOMIC DNA]</scope>
    <source>
        <strain evidence="1 2">NST_G2</strain>
    </source>
</reference>